<dbReference type="AlphaFoldDB" id="A0A0E9SPW8"/>
<dbReference type="EMBL" id="GBXM01065999">
    <property type="protein sequence ID" value="JAH42578.1"/>
    <property type="molecule type" value="Transcribed_RNA"/>
</dbReference>
<accession>A0A0E9SPW8</accession>
<proteinExistence type="predicted"/>
<reference evidence="1" key="1">
    <citation type="submission" date="2014-11" db="EMBL/GenBank/DDBJ databases">
        <authorList>
            <person name="Amaro Gonzalez C."/>
        </authorList>
    </citation>
    <scope>NUCLEOTIDE SEQUENCE</scope>
</reference>
<organism evidence="1">
    <name type="scientific">Anguilla anguilla</name>
    <name type="common">European freshwater eel</name>
    <name type="synonym">Muraena anguilla</name>
    <dbReference type="NCBI Taxonomy" id="7936"/>
    <lineage>
        <taxon>Eukaryota</taxon>
        <taxon>Metazoa</taxon>
        <taxon>Chordata</taxon>
        <taxon>Craniata</taxon>
        <taxon>Vertebrata</taxon>
        <taxon>Euteleostomi</taxon>
        <taxon>Actinopterygii</taxon>
        <taxon>Neopterygii</taxon>
        <taxon>Teleostei</taxon>
        <taxon>Anguilliformes</taxon>
        <taxon>Anguillidae</taxon>
        <taxon>Anguilla</taxon>
    </lineage>
</organism>
<reference evidence="1" key="2">
    <citation type="journal article" date="2015" name="Fish Shellfish Immunol.">
        <title>Early steps in the European eel (Anguilla anguilla)-Vibrio vulnificus interaction in the gills: Role of the RtxA13 toxin.</title>
        <authorList>
            <person name="Callol A."/>
            <person name="Pajuelo D."/>
            <person name="Ebbesson L."/>
            <person name="Teles M."/>
            <person name="MacKenzie S."/>
            <person name="Amaro C."/>
        </authorList>
    </citation>
    <scope>NUCLEOTIDE SEQUENCE</scope>
</reference>
<evidence type="ECO:0000313" key="1">
    <source>
        <dbReference type="EMBL" id="JAH42578.1"/>
    </source>
</evidence>
<name>A0A0E9SPW8_ANGAN</name>
<sequence>MSCFTRNLNLVFRTALQHLLCVFYMDIISH</sequence>
<protein>
    <submittedName>
        <fullName evidence="1">Uncharacterized protein</fullName>
    </submittedName>
</protein>